<protein>
    <recommendedName>
        <fullName evidence="13">HhH-GPD domain-containing protein</fullName>
    </recommendedName>
</protein>
<keyword evidence="10" id="KW-0234">DNA repair</keyword>
<keyword evidence="3" id="KW-0004">4Fe-4S</keyword>
<evidence type="ECO:0000256" key="11">
    <source>
        <dbReference type="ARBA" id="ARBA00023239"/>
    </source>
</evidence>
<evidence type="ECO:0000256" key="12">
    <source>
        <dbReference type="ARBA" id="ARBA00023295"/>
    </source>
</evidence>
<dbReference type="Gene3D" id="1.10.1670.10">
    <property type="entry name" value="Helix-hairpin-Helix base-excision DNA repair enzymes (C-terminal)"/>
    <property type="match status" value="1"/>
</dbReference>
<reference evidence="14 15" key="1">
    <citation type="submission" date="2015-10" db="EMBL/GenBank/DDBJ databases">
        <title>Metagenome-Assembled Genomes uncover a global brackish microbiome.</title>
        <authorList>
            <person name="Hugerth L.W."/>
            <person name="Larsson J."/>
            <person name="Alneberg J."/>
            <person name="Lindh M.V."/>
            <person name="Legrand C."/>
            <person name="Pinhassi J."/>
            <person name="Andersson A.F."/>
        </authorList>
    </citation>
    <scope>NUCLEOTIDE SEQUENCE [LARGE SCALE GENOMIC DNA]</scope>
    <source>
        <strain evidence="14">BACL6 MAG-120924-bin43</strain>
    </source>
</reference>
<evidence type="ECO:0000256" key="10">
    <source>
        <dbReference type="ARBA" id="ARBA00023204"/>
    </source>
</evidence>
<evidence type="ECO:0000256" key="9">
    <source>
        <dbReference type="ARBA" id="ARBA00023125"/>
    </source>
</evidence>
<sequence>MVTPALFAEFPTAQKMAEADVARVEELVRSTGFYATKAKNLVGMAHNVMVRFDGQVPSAIEDLVTLPGVGRKTANVLRSVVFDLPGLPVDTHVGRLSRRLGLTKEEDPVKVEYELNAMFDPKDWGGFSLRLILHGRRVCDAKKPKCDVCELADICPSSEMPYGKLKKTKKVI</sequence>
<evidence type="ECO:0000256" key="5">
    <source>
        <dbReference type="ARBA" id="ARBA00022763"/>
    </source>
</evidence>
<dbReference type="InterPro" id="IPR003265">
    <property type="entry name" value="HhH-GPD_domain"/>
</dbReference>
<dbReference type="SMART" id="SM00525">
    <property type="entry name" value="FES"/>
    <property type="match status" value="1"/>
</dbReference>
<dbReference type="PANTHER" id="PTHR10359">
    <property type="entry name" value="A/G-SPECIFIC ADENINE GLYCOSYLASE/ENDONUCLEASE III"/>
    <property type="match status" value="1"/>
</dbReference>
<dbReference type="InterPro" id="IPR000445">
    <property type="entry name" value="HhH_motif"/>
</dbReference>
<dbReference type="SMART" id="SM00478">
    <property type="entry name" value="ENDO3c"/>
    <property type="match status" value="1"/>
</dbReference>
<accession>A0A0R2Q7L8</accession>
<dbReference type="PANTHER" id="PTHR10359:SF18">
    <property type="entry name" value="ENDONUCLEASE III"/>
    <property type="match status" value="1"/>
</dbReference>
<evidence type="ECO:0000256" key="8">
    <source>
        <dbReference type="ARBA" id="ARBA00023014"/>
    </source>
</evidence>
<keyword evidence="5" id="KW-0227">DNA damage</keyword>
<evidence type="ECO:0000256" key="1">
    <source>
        <dbReference type="ARBA" id="ARBA00001966"/>
    </source>
</evidence>
<evidence type="ECO:0000256" key="7">
    <source>
        <dbReference type="ARBA" id="ARBA00023004"/>
    </source>
</evidence>
<dbReference type="GO" id="GO:0051539">
    <property type="term" value="F:4 iron, 4 sulfur cluster binding"/>
    <property type="evidence" value="ECO:0007669"/>
    <property type="project" value="UniProtKB-KW"/>
</dbReference>
<dbReference type="Gene3D" id="1.10.340.30">
    <property type="entry name" value="Hypothetical protein, domain 2"/>
    <property type="match status" value="1"/>
</dbReference>
<keyword evidence="6" id="KW-0378">Hydrolase</keyword>
<evidence type="ECO:0000256" key="3">
    <source>
        <dbReference type="ARBA" id="ARBA00022485"/>
    </source>
</evidence>
<gene>
    <name evidence="14" type="ORF">ABR75_08855</name>
</gene>
<evidence type="ECO:0000259" key="13">
    <source>
        <dbReference type="SMART" id="SM00478"/>
    </source>
</evidence>
<keyword evidence="11" id="KW-0456">Lyase</keyword>
<dbReference type="Pfam" id="PF00730">
    <property type="entry name" value="HhH-GPD"/>
    <property type="match status" value="1"/>
</dbReference>
<evidence type="ECO:0000313" key="15">
    <source>
        <dbReference type="Proteomes" id="UP000051017"/>
    </source>
</evidence>
<dbReference type="SUPFAM" id="SSF48150">
    <property type="entry name" value="DNA-glycosylase"/>
    <property type="match status" value="1"/>
</dbReference>
<dbReference type="GO" id="GO:0019104">
    <property type="term" value="F:DNA N-glycosylase activity"/>
    <property type="evidence" value="ECO:0007669"/>
    <property type="project" value="UniProtKB-ARBA"/>
</dbReference>
<dbReference type="Proteomes" id="UP000051017">
    <property type="component" value="Unassembled WGS sequence"/>
</dbReference>
<dbReference type="Pfam" id="PF10576">
    <property type="entry name" value="EndIII_4Fe-2S"/>
    <property type="match status" value="1"/>
</dbReference>
<dbReference type="InterPro" id="IPR004035">
    <property type="entry name" value="Endouclease-III_FeS-bd_BS"/>
</dbReference>
<dbReference type="GO" id="GO:0006285">
    <property type="term" value="P:base-excision repair, AP site formation"/>
    <property type="evidence" value="ECO:0007669"/>
    <property type="project" value="TreeGrafter"/>
</dbReference>
<keyword evidence="12" id="KW-0326">Glycosidase</keyword>
<evidence type="ECO:0000256" key="2">
    <source>
        <dbReference type="ARBA" id="ARBA00008343"/>
    </source>
</evidence>
<dbReference type="FunFam" id="1.10.1670.10:FF:000001">
    <property type="entry name" value="Endonuclease III"/>
    <property type="match status" value="1"/>
</dbReference>
<dbReference type="CDD" id="cd00056">
    <property type="entry name" value="ENDO3c"/>
    <property type="match status" value="1"/>
</dbReference>
<name>A0A0R2Q7L8_9ACTN</name>
<comment type="caution">
    <text evidence="14">The sequence shown here is derived from an EMBL/GenBank/DDBJ whole genome shotgun (WGS) entry which is preliminary data.</text>
</comment>
<dbReference type="AlphaFoldDB" id="A0A0R2Q7L8"/>
<dbReference type="GO" id="GO:0046872">
    <property type="term" value="F:metal ion binding"/>
    <property type="evidence" value="ECO:0007669"/>
    <property type="project" value="UniProtKB-KW"/>
</dbReference>
<dbReference type="GO" id="GO:0003677">
    <property type="term" value="F:DNA binding"/>
    <property type="evidence" value="ECO:0007669"/>
    <property type="project" value="UniProtKB-KW"/>
</dbReference>
<evidence type="ECO:0000256" key="4">
    <source>
        <dbReference type="ARBA" id="ARBA00022723"/>
    </source>
</evidence>
<dbReference type="InterPro" id="IPR023170">
    <property type="entry name" value="HhH_base_excis_C"/>
</dbReference>
<dbReference type="FunFam" id="1.10.340.30:FF:000001">
    <property type="entry name" value="Endonuclease III"/>
    <property type="match status" value="1"/>
</dbReference>
<feature type="domain" description="HhH-GPD" evidence="13">
    <location>
        <begin position="1"/>
        <end position="137"/>
    </location>
</feature>
<comment type="cofactor">
    <cofactor evidence="1">
        <name>[4Fe-4S] cluster</name>
        <dbReference type="ChEBI" id="CHEBI:49883"/>
    </cofactor>
</comment>
<keyword evidence="4" id="KW-0479">Metal-binding</keyword>
<organism evidence="14 15">
    <name type="scientific">Acidimicrobiia bacterium BACL6 MAG-120924-bin43</name>
    <dbReference type="NCBI Taxonomy" id="1655583"/>
    <lineage>
        <taxon>Bacteria</taxon>
        <taxon>Bacillati</taxon>
        <taxon>Actinomycetota</taxon>
        <taxon>Acidimicrobiia</taxon>
        <taxon>acIV cluster</taxon>
    </lineage>
</organism>
<dbReference type="InterPro" id="IPR011257">
    <property type="entry name" value="DNA_glycosylase"/>
</dbReference>
<keyword evidence="7" id="KW-0408">Iron</keyword>
<dbReference type="PIRSF" id="PIRSF001435">
    <property type="entry name" value="Nth"/>
    <property type="match status" value="1"/>
</dbReference>
<dbReference type="GO" id="GO:0016829">
    <property type="term" value="F:lyase activity"/>
    <property type="evidence" value="ECO:0007669"/>
    <property type="project" value="UniProtKB-KW"/>
</dbReference>
<keyword evidence="9" id="KW-0238">DNA-binding</keyword>
<dbReference type="PROSITE" id="PS00764">
    <property type="entry name" value="ENDONUCLEASE_III_1"/>
    <property type="match status" value="1"/>
</dbReference>
<comment type="similarity">
    <text evidence="2">Belongs to the Nth/MutY family.</text>
</comment>
<evidence type="ECO:0000313" key="14">
    <source>
        <dbReference type="EMBL" id="KRO46337.1"/>
    </source>
</evidence>
<dbReference type="Pfam" id="PF00633">
    <property type="entry name" value="HHH"/>
    <property type="match status" value="1"/>
</dbReference>
<dbReference type="InterPro" id="IPR003651">
    <property type="entry name" value="Endonuclease3_FeS-loop_motif"/>
</dbReference>
<proteinExistence type="inferred from homology"/>
<evidence type="ECO:0000256" key="6">
    <source>
        <dbReference type="ARBA" id="ARBA00022801"/>
    </source>
</evidence>
<dbReference type="EMBL" id="LIBJ01000311">
    <property type="protein sequence ID" value="KRO46337.1"/>
    <property type="molecule type" value="Genomic_DNA"/>
</dbReference>
<keyword evidence="8" id="KW-0411">Iron-sulfur</keyword>